<dbReference type="RefSeq" id="WP_065544072.1">
    <property type="nucleotide sequence ID" value="NZ_CP015405.2"/>
</dbReference>
<dbReference type="SUPFAM" id="SSF140453">
    <property type="entry name" value="EsxAB dimer-like"/>
    <property type="match status" value="1"/>
</dbReference>
<dbReference type="InterPro" id="IPR036689">
    <property type="entry name" value="ESAT-6-like_sf"/>
</dbReference>
<accession>A0A1C7IG13</accession>
<reference evidence="1" key="1">
    <citation type="submission" date="2017-04" db="EMBL/GenBank/DDBJ databases">
        <title>Complete Genome Sequences of Twelve Strains of a Stable Defined Moderately Diverse Mouse Microbiota 2 (sDMDMm2).</title>
        <authorList>
            <person name="Uchimura Y."/>
            <person name="Wyss M."/>
            <person name="Brugiroux S."/>
            <person name="Limenitakis J.P."/>
            <person name="Stecher B."/>
            <person name="McCoy K.D."/>
            <person name="Macpherson A.J."/>
        </authorList>
    </citation>
    <scope>NUCLEOTIDE SEQUENCE</scope>
    <source>
        <strain evidence="1">YL58</strain>
    </source>
</reference>
<dbReference type="AlphaFoldDB" id="A0A1C7IG13"/>
<evidence type="ECO:0008006" key="3">
    <source>
        <dbReference type="Google" id="ProtNLM"/>
    </source>
</evidence>
<proteinExistence type="predicted"/>
<name>A0A1C7IG13_9FIRM</name>
<dbReference type="Proteomes" id="UP000092574">
    <property type="component" value="Chromosome"/>
</dbReference>
<dbReference type="STRING" id="1796616.A4V09_20895"/>
<sequence>MNAIEFDFRQAKQQAESLDDLASRLESMAANEFRDVMQNLSGHWKGENAVSYFQKGARLENELVRTVKEIHKTAESIRVTAKKVYDAEMYAKRLAEERSFRSGGGSSGGGGSSRSW</sequence>
<evidence type="ECO:0000313" key="1">
    <source>
        <dbReference type="EMBL" id="ANU77978.1"/>
    </source>
</evidence>
<gene>
    <name evidence="1" type="ORF">A4V09_20895</name>
</gene>
<protein>
    <recommendedName>
        <fullName evidence="3">WXG100 family type VII secretion target</fullName>
    </recommendedName>
</protein>
<evidence type="ECO:0000313" key="2">
    <source>
        <dbReference type="Proteomes" id="UP000092574"/>
    </source>
</evidence>
<keyword evidence="2" id="KW-1185">Reference proteome</keyword>
<dbReference type="Gene3D" id="1.10.287.1060">
    <property type="entry name" value="ESAT-6-like"/>
    <property type="match status" value="1"/>
</dbReference>
<dbReference type="EMBL" id="CP015405">
    <property type="protein sequence ID" value="ANU77978.1"/>
    <property type="molecule type" value="Genomic_DNA"/>
</dbReference>
<dbReference type="KEGG" id="byl:A4V09_20895"/>
<organism evidence="1 2">
    <name type="scientific">Blautia pseudococcoides</name>
    <dbReference type="NCBI Taxonomy" id="1796616"/>
    <lineage>
        <taxon>Bacteria</taxon>
        <taxon>Bacillati</taxon>
        <taxon>Bacillota</taxon>
        <taxon>Clostridia</taxon>
        <taxon>Lachnospirales</taxon>
        <taxon>Lachnospiraceae</taxon>
        <taxon>Blautia</taxon>
    </lineage>
</organism>